<keyword evidence="1" id="KW-0472">Membrane</keyword>
<feature type="transmembrane region" description="Helical" evidence="1">
    <location>
        <begin position="91"/>
        <end position="114"/>
    </location>
</feature>
<keyword evidence="3" id="KW-1185">Reference proteome</keyword>
<keyword evidence="1" id="KW-1133">Transmembrane helix</keyword>
<feature type="transmembrane region" description="Helical" evidence="1">
    <location>
        <begin position="50"/>
        <end position="70"/>
    </location>
</feature>
<evidence type="ECO:0000313" key="3">
    <source>
        <dbReference type="Proteomes" id="UP001242010"/>
    </source>
</evidence>
<sequence length="157" mass="17068">MTDAPGSLSSSYRLARLAGFGMCVGTPVLIGALVLSGLVPAGENRPEGSLLQIGHAFTGLVFLSAAWVLWRRGVVLGAFHRVPESQRPRVLLRESLLYSALFELSSFYGLVYWLLVGRYALRHVLGFILLAPLLFLAFVPRLDRWVRASSAGPGEAT</sequence>
<dbReference type="Proteomes" id="UP001242010">
    <property type="component" value="Chromosome"/>
</dbReference>
<protein>
    <submittedName>
        <fullName evidence="2">Uncharacterized protein</fullName>
    </submittedName>
</protein>
<evidence type="ECO:0000313" key="2">
    <source>
        <dbReference type="EMBL" id="BDU68883.1"/>
    </source>
</evidence>
<name>A0ABM8DPM5_9BACT</name>
<reference evidence="3" key="1">
    <citation type="journal article" date="2023" name="Int. J. Syst. Evol. Microbiol.">
        <title>Mesoterricola silvestris gen. nov., sp. nov., Mesoterricola sediminis sp. nov., Geothrix oryzae sp. nov., Geothrix edaphica sp. nov., Geothrix rubra sp. nov., and Geothrix limicola sp. nov., six novel members of Acidobacteriota isolated from soils.</title>
        <authorList>
            <person name="Itoh H."/>
            <person name="Sugisawa Y."/>
            <person name="Mise K."/>
            <person name="Xu Z."/>
            <person name="Kuniyasu M."/>
            <person name="Ushijima N."/>
            <person name="Kawano K."/>
            <person name="Kobayashi E."/>
            <person name="Shiratori Y."/>
            <person name="Masuda Y."/>
            <person name="Senoo K."/>
        </authorList>
    </citation>
    <scope>NUCLEOTIDE SEQUENCE [LARGE SCALE GENOMIC DNA]</scope>
    <source>
        <strain evidence="3">Red222</strain>
    </source>
</reference>
<proteinExistence type="predicted"/>
<feature type="transmembrane region" description="Helical" evidence="1">
    <location>
        <begin position="120"/>
        <end position="139"/>
    </location>
</feature>
<gene>
    <name evidence="2" type="ORF">GETHOR_09840</name>
</gene>
<organism evidence="2 3">
    <name type="scientific">Geothrix oryzae</name>
    <dbReference type="NCBI Taxonomy" id="2927975"/>
    <lineage>
        <taxon>Bacteria</taxon>
        <taxon>Pseudomonadati</taxon>
        <taxon>Acidobacteriota</taxon>
        <taxon>Holophagae</taxon>
        <taxon>Holophagales</taxon>
        <taxon>Holophagaceae</taxon>
        <taxon>Geothrix</taxon>
    </lineage>
</organism>
<feature type="transmembrane region" description="Helical" evidence="1">
    <location>
        <begin position="17"/>
        <end position="38"/>
    </location>
</feature>
<accession>A0ABM8DPM5</accession>
<keyword evidence="1" id="KW-0812">Transmembrane</keyword>
<dbReference type="EMBL" id="AP027079">
    <property type="protein sequence ID" value="BDU68883.1"/>
    <property type="molecule type" value="Genomic_DNA"/>
</dbReference>
<dbReference type="RefSeq" id="WP_286355519.1">
    <property type="nucleotide sequence ID" value="NZ_AP027079.1"/>
</dbReference>
<evidence type="ECO:0000256" key="1">
    <source>
        <dbReference type="SAM" id="Phobius"/>
    </source>
</evidence>